<keyword evidence="2" id="KW-0812">Transmembrane</keyword>
<keyword evidence="2" id="KW-0472">Membrane</keyword>
<accession>A0A1E7FY37</accession>
<proteinExistence type="predicted"/>
<feature type="region of interest" description="Disordered" evidence="1">
    <location>
        <begin position="347"/>
        <end position="368"/>
    </location>
</feature>
<evidence type="ECO:0000256" key="1">
    <source>
        <dbReference type="SAM" id="MobiDB-lite"/>
    </source>
</evidence>
<dbReference type="PANTHER" id="PTHR40855:SF1">
    <property type="entry name" value="CLAVAMINATE SYNTHASE-LIKE PROTEIN"/>
    <property type="match status" value="1"/>
</dbReference>
<feature type="chain" id="PRO_5009193730" evidence="3">
    <location>
        <begin position="23"/>
        <end position="546"/>
    </location>
</feature>
<dbReference type="KEGG" id="fcy:FRACYDRAFT_233227"/>
<feature type="signal peptide" evidence="3">
    <location>
        <begin position="1"/>
        <end position="22"/>
    </location>
</feature>
<dbReference type="AlphaFoldDB" id="A0A1E7FY37"/>
<keyword evidence="3" id="KW-0732">Signal</keyword>
<dbReference type="PANTHER" id="PTHR40855">
    <property type="entry name" value="DIOX_N DOMAIN-CONTAINING PROTEIN"/>
    <property type="match status" value="1"/>
</dbReference>
<dbReference type="InParanoid" id="A0A1E7FY37"/>
<keyword evidence="2" id="KW-1133">Transmembrane helix</keyword>
<evidence type="ECO:0000313" key="4">
    <source>
        <dbReference type="EMBL" id="OEU23060.1"/>
    </source>
</evidence>
<organism evidence="4 5">
    <name type="scientific">Fragilariopsis cylindrus CCMP1102</name>
    <dbReference type="NCBI Taxonomy" id="635003"/>
    <lineage>
        <taxon>Eukaryota</taxon>
        <taxon>Sar</taxon>
        <taxon>Stramenopiles</taxon>
        <taxon>Ochrophyta</taxon>
        <taxon>Bacillariophyta</taxon>
        <taxon>Bacillariophyceae</taxon>
        <taxon>Bacillariophycidae</taxon>
        <taxon>Bacillariales</taxon>
        <taxon>Bacillariaceae</taxon>
        <taxon>Fragilariopsis</taxon>
    </lineage>
</organism>
<keyword evidence="5" id="KW-1185">Reference proteome</keyword>
<dbReference type="EMBL" id="KV784353">
    <property type="protein sequence ID" value="OEU23060.1"/>
    <property type="molecule type" value="Genomic_DNA"/>
</dbReference>
<protein>
    <submittedName>
        <fullName evidence="4">Uncharacterized protein</fullName>
    </submittedName>
</protein>
<feature type="compositionally biased region" description="Low complexity" evidence="1">
    <location>
        <begin position="347"/>
        <end position="367"/>
    </location>
</feature>
<feature type="transmembrane region" description="Helical" evidence="2">
    <location>
        <begin position="516"/>
        <end position="545"/>
    </location>
</feature>
<evidence type="ECO:0000256" key="2">
    <source>
        <dbReference type="SAM" id="Phobius"/>
    </source>
</evidence>
<name>A0A1E7FY37_9STRA</name>
<reference evidence="4 5" key="1">
    <citation type="submission" date="2016-09" db="EMBL/GenBank/DDBJ databases">
        <title>Extensive genetic diversity and differential bi-allelic expression allows diatom success in the polar Southern Ocean.</title>
        <authorList>
            <consortium name="DOE Joint Genome Institute"/>
            <person name="Mock T."/>
            <person name="Otillar R.P."/>
            <person name="Strauss J."/>
            <person name="Dupont C."/>
            <person name="Frickenhaus S."/>
            <person name="Maumus F."/>
            <person name="Mcmullan M."/>
            <person name="Sanges R."/>
            <person name="Schmutz J."/>
            <person name="Toseland A."/>
            <person name="Valas R."/>
            <person name="Veluchamy A."/>
            <person name="Ward B.J."/>
            <person name="Allen A."/>
            <person name="Barry K."/>
            <person name="Falciatore A."/>
            <person name="Ferrante M."/>
            <person name="Fortunato A.E."/>
            <person name="Gloeckner G."/>
            <person name="Gruber A."/>
            <person name="Hipkin R."/>
            <person name="Janech M."/>
            <person name="Kroth P."/>
            <person name="Leese F."/>
            <person name="Lindquist E."/>
            <person name="Lyon B.R."/>
            <person name="Martin J."/>
            <person name="Mayer C."/>
            <person name="Parker M."/>
            <person name="Quesneville H."/>
            <person name="Raymond J."/>
            <person name="Uhlig C."/>
            <person name="Valentin K.U."/>
            <person name="Worden A.Z."/>
            <person name="Armbrust E.V."/>
            <person name="Bowler C."/>
            <person name="Green B."/>
            <person name="Moulton V."/>
            <person name="Van Oosterhout C."/>
            <person name="Grigoriev I."/>
        </authorList>
    </citation>
    <scope>NUCLEOTIDE SEQUENCE [LARGE SCALE GENOMIC DNA]</scope>
    <source>
        <strain evidence="4 5">CCMP1102</strain>
    </source>
</reference>
<evidence type="ECO:0000313" key="5">
    <source>
        <dbReference type="Proteomes" id="UP000095751"/>
    </source>
</evidence>
<gene>
    <name evidence="4" type="ORF">FRACYDRAFT_233227</name>
</gene>
<dbReference type="OrthoDB" id="47739at2759"/>
<evidence type="ECO:0000256" key="3">
    <source>
        <dbReference type="SAM" id="SignalP"/>
    </source>
</evidence>
<dbReference type="Proteomes" id="UP000095751">
    <property type="component" value="Unassembled WGS sequence"/>
</dbReference>
<sequence>MKLSVELFLFAVVGFALSSADATNSEGISPVSSSSSPSLFVPTRISFEQLINYNYNDEEDENNMQDIFRKTLSDVGLISITDVPNLNKDIMLKELQDCLDHRDGNNIVGAPVFTVDDNNNDDDGDGRRRRTLATRTLAGQPEGIFVSTKSKHDDNNNKNKCTGLQTSAEHFRSAVQKVSEAFAARLEGVIQGTSTTANSKTVVLRNKNKNGDDEGLTIERVINEGEHLEHFHSYYSTTTSAVEAAAAAAATATTSTTASSSSSSTPTIDWHTDQGLVLIFTPGQRDGVSTDGLFIQLKDGSTVEVDFDSNVDDIVIMLGDGVNQYVNPYLSLSSSSSLRAVPHALTTTTSTTNNNEESSLASSSSSSPRLWYGRMVLPPPTAIHPVGNGLTFREMRESMIRGDDSSILQLGCASQHMIARELMRELDGEDEECDDLSMLCWMSCVTYSESDVDPTTCEGKGDDYEIECANKDGLIWEKAIHGADAEYYLQCLSTNETIYAEASSGTTEEVKDSSSAAYYGGSAFCVVTVATSASLFALLCGSIIFA</sequence>